<keyword evidence="1" id="KW-0812">Transmembrane</keyword>
<evidence type="ECO:0008006" key="4">
    <source>
        <dbReference type="Google" id="ProtNLM"/>
    </source>
</evidence>
<name>A0ABQ6HTD2_9MICO</name>
<evidence type="ECO:0000313" key="3">
    <source>
        <dbReference type="Proteomes" id="UP001157109"/>
    </source>
</evidence>
<feature type="transmembrane region" description="Helical" evidence="1">
    <location>
        <begin position="150"/>
        <end position="168"/>
    </location>
</feature>
<feature type="transmembrane region" description="Helical" evidence="1">
    <location>
        <begin position="93"/>
        <end position="110"/>
    </location>
</feature>
<dbReference type="EMBL" id="BSUJ01000001">
    <property type="protein sequence ID" value="GMA20794.1"/>
    <property type="molecule type" value="Genomic_DNA"/>
</dbReference>
<keyword evidence="1" id="KW-0472">Membrane</keyword>
<keyword evidence="1" id="KW-1133">Transmembrane helix</keyword>
<feature type="transmembrane region" description="Helical" evidence="1">
    <location>
        <begin position="237"/>
        <end position="256"/>
    </location>
</feature>
<accession>A0ABQ6HTD2</accession>
<evidence type="ECO:0000313" key="2">
    <source>
        <dbReference type="EMBL" id="GMA20794.1"/>
    </source>
</evidence>
<feature type="transmembrane region" description="Helical" evidence="1">
    <location>
        <begin position="122"/>
        <end position="144"/>
    </location>
</feature>
<organism evidence="2 3">
    <name type="scientific">Arsenicicoccus piscis</name>
    <dbReference type="NCBI Taxonomy" id="673954"/>
    <lineage>
        <taxon>Bacteria</taxon>
        <taxon>Bacillati</taxon>
        <taxon>Actinomycetota</taxon>
        <taxon>Actinomycetes</taxon>
        <taxon>Micrococcales</taxon>
        <taxon>Intrasporangiaceae</taxon>
        <taxon>Arsenicicoccus</taxon>
    </lineage>
</organism>
<protein>
    <recommendedName>
        <fullName evidence="4">Permease</fullName>
    </recommendedName>
</protein>
<proteinExistence type="predicted"/>
<evidence type="ECO:0000256" key="1">
    <source>
        <dbReference type="SAM" id="Phobius"/>
    </source>
</evidence>
<dbReference type="Proteomes" id="UP001157109">
    <property type="component" value="Unassembled WGS sequence"/>
</dbReference>
<feature type="transmembrane region" description="Helical" evidence="1">
    <location>
        <begin position="206"/>
        <end position="225"/>
    </location>
</feature>
<sequence>MTDAVGRSAIELPHRTLVTLGVVVLAVVLAVTAYSGPAARWIVALAILLAEGVLAWGWTRLVGLPSRRGSAIVVATSAVLLTGSVVLPADGYAMRWTPAALAFCVTCAFVHQLLRQDGRPRVVASLSGSMLALAILCSGVAWIALPGLRLGPPVMASVALGLAASAGAEWTCLRTRHGRWAMPVTVLVGGLVCLAVGLLLGLGWAGALLAGVVATLVGACVRAILAPLPQLADQRVQLVSAAASLLAPGVAVYLIADLLVTGAR</sequence>
<reference evidence="3" key="1">
    <citation type="journal article" date="2019" name="Int. J. Syst. Evol. Microbiol.">
        <title>The Global Catalogue of Microorganisms (GCM) 10K type strain sequencing project: providing services to taxonomists for standard genome sequencing and annotation.</title>
        <authorList>
            <consortium name="The Broad Institute Genomics Platform"/>
            <consortium name="The Broad Institute Genome Sequencing Center for Infectious Disease"/>
            <person name="Wu L."/>
            <person name="Ma J."/>
        </authorList>
    </citation>
    <scope>NUCLEOTIDE SEQUENCE [LARGE SCALE GENOMIC DNA]</scope>
    <source>
        <strain evidence="3">NBRC 105830</strain>
    </source>
</reference>
<feature type="transmembrane region" description="Helical" evidence="1">
    <location>
        <begin position="41"/>
        <end position="58"/>
    </location>
</feature>
<gene>
    <name evidence="2" type="ORF">GCM10025862_28150</name>
</gene>
<keyword evidence="3" id="KW-1185">Reference proteome</keyword>
<comment type="caution">
    <text evidence="2">The sequence shown here is derived from an EMBL/GenBank/DDBJ whole genome shotgun (WGS) entry which is preliminary data.</text>
</comment>
<feature type="transmembrane region" description="Helical" evidence="1">
    <location>
        <begin position="70"/>
        <end position="87"/>
    </location>
</feature>
<feature type="transmembrane region" description="Helical" evidence="1">
    <location>
        <begin position="17"/>
        <end position="35"/>
    </location>
</feature>
<feature type="transmembrane region" description="Helical" evidence="1">
    <location>
        <begin position="180"/>
        <end position="200"/>
    </location>
</feature>
<dbReference type="RefSeq" id="WP_241443955.1">
    <property type="nucleotide sequence ID" value="NZ_BSUJ01000001.1"/>
</dbReference>